<evidence type="ECO:0000313" key="10">
    <source>
        <dbReference type="EMBL" id="TKW02172.1"/>
    </source>
</evidence>
<dbReference type="PANTHER" id="PTHR27006">
    <property type="entry name" value="PROMASTIGOTE SURFACE ANTIGEN PROTEIN PSA"/>
    <property type="match status" value="1"/>
</dbReference>
<feature type="domain" description="Protein kinase" evidence="8">
    <location>
        <begin position="198"/>
        <end position="500"/>
    </location>
</feature>
<dbReference type="InterPro" id="IPR000719">
    <property type="entry name" value="Prot_kinase_dom"/>
</dbReference>
<dbReference type="PROSITE" id="PS00109">
    <property type="entry name" value="PROTEIN_KINASE_TYR"/>
    <property type="match status" value="1"/>
</dbReference>
<evidence type="ECO:0000256" key="6">
    <source>
        <dbReference type="ARBA" id="ARBA00022833"/>
    </source>
</evidence>
<evidence type="ECO:0000256" key="2">
    <source>
        <dbReference type="ARBA" id="ARBA00022723"/>
    </source>
</evidence>
<dbReference type="GO" id="GO:0005524">
    <property type="term" value="F:ATP binding"/>
    <property type="evidence" value="ECO:0007669"/>
    <property type="project" value="InterPro"/>
</dbReference>
<keyword evidence="11" id="KW-1185">Reference proteome</keyword>
<dbReference type="AlphaFoldDB" id="A0A4U6TKA6"/>
<evidence type="ECO:0008006" key="12">
    <source>
        <dbReference type="Google" id="ProtNLM"/>
    </source>
</evidence>
<evidence type="ECO:0000256" key="4">
    <source>
        <dbReference type="ARBA" id="ARBA00022771"/>
    </source>
</evidence>
<keyword evidence="6" id="KW-0862">Zinc</keyword>
<feature type="domain" description="RING-type" evidence="9">
    <location>
        <begin position="636"/>
        <end position="778"/>
    </location>
</feature>
<dbReference type="GO" id="GO:0008270">
    <property type="term" value="F:zinc ion binding"/>
    <property type="evidence" value="ECO:0007669"/>
    <property type="project" value="UniProtKB-KW"/>
</dbReference>
<sequence length="778" mass="88175">MAELVKQAIDTVFEIKDVVLKFKRNNEECARICETVETLIEDLSVLQETSKLWHPSVRAAMQRLNNTLVETERKVKGCQNINAVYRIFFLTGHIASKLDKLRKDIHEKMLSAVLLTSMSTISGMQNNARQDDIESLRQEMRQDRRERRKDVAALKHLLGISDNACNENRTREAVADGATTGLRQYSRWSDLVAAANNSISIIHERKGSSTSIYKAKLDNELVAIKKFHKMSEQVKARFLHELRLLQKLQHRNVVELLGFCFEYNESLVVEDNDVQVASNGVLGFMSRFMSKKSMAEVIIKGNEHVVWPSLFRIIQGIAKGIRYLHRQNVVHLDLRPENILLDTDDMTPKINNFGKAQQLKDGHSSITLDKKHLPGDGKYVAPELLAGKSWIKFFLDKVGLSGYEASTKSDVYSFGVILLEIIGRMCATSKNGRRPRRPEDWAKRMEESELVDLFDPNRINGDTRRMAARWCVIVGLLCCVPDPQERPSMSEVIAMLGSYVQEEEETNNREARTVRSYQGKGKTIMASSSSSSSSSSVYRSQDSKRCTSVVRNKELVGYKVLSNVMLHEQQDEDTRKVTDVLKSTPGVAELLLRHYKWLPRDVLSEWCCNNETVCNVAGLPREVPPMTITMMKVSTELLKCLKCKKRFDSGEMWSAGCSHYYCKFCWGDHIGKAGSAEIECLKPSCKAPVVRELVEAVAGDLLKAQYDLLVRLSYVDDSGGRRKWCCGCNTRAVELLDDGASSSTTTMTTKDVLCECKHRFCWNCSKQPHQPWPCTDQN</sequence>
<dbReference type="Gene3D" id="3.30.200.20">
    <property type="entry name" value="Phosphorylase Kinase, domain 1"/>
    <property type="match status" value="1"/>
</dbReference>
<dbReference type="InterPro" id="IPR008266">
    <property type="entry name" value="Tyr_kinase_AS"/>
</dbReference>
<gene>
    <name evidence="10" type="ORF">SEVIR_8G228300v2</name>
</gene>
<keyword evidence="4" id="KW-0863">Zinc-finger</keyword>
<evidence type="ECO:0000256" key="5">
    <source>
        <dbReference type="ARBA" id="ARBA00022786"/>
    </source>
</evidence>
<dbReference type="Gene3D" id="1.20.930.20">
    <property type="entry name" value="Adaptor protein Cbl, N-terminal domain"/>
    <property type="match status" value="1"/>
</dbReference>
<dbReference type="Gramene" id="TKW02172">
    <property type="protein sequence ID" value="TKW02172"/>
    <property type="gene ID" value="SEVIR_8G228300v2"/>
</dbReference>
<keyword evidence="1" id="KW-0808">Transferase</keyword>
<dbReference type="OMA" id="SHEEWIN"/>
<dbReference type="SUPFAM" id="SSF56112">
    <property type="entry name" value="Protein kinase-like (PK-like)"/>
    <property type="match status" value="1"/>
</dbReference>
<organism evidence="10 11">
    <name type="scientific">Setaria viridis</name>
    <name type="common">Green bristlegrass</name>
    <name type="synonym">Setaria italica subsp. viridis</name>
    <dbReference type="NCBI Taxonomy" id="4556"/>
    <lineage>
        <taxon>Eukaryota</taxon>
        <taxon>Viridiplantae</taxon>
        <taxon>Streptophyta</taxon>
        <taxon>Embryophyta</taxon>
        <taxon>Tracheophyta</taxon>
        <taxon>Spermatophyta</taxon>
        <taxon>Magnoliopsida</taxon>
        <taxon>Liliopsida</taxon>
        <taxon>Poales</taxon>
        <taxon>Poaceae</taxon>
        <taxon>PACMAD clade</taxon>
        <taxon>Panicoideae</taxon>
        <taxon>Panicodae</taxon>
        <taxon>Paniceae</taxon>
        <taxon>Cenchrinae</taxon>
        <taxon>Setaria</taxon>
    </lineage>
</organism>
<keyword evidence="3" id="KW-0677">Repeat</keyword>
<dbReference type="CDD" id="cd21037">
    <property type="entry name" value="MLKL_NTD"/>
    <property type="match status" value="1"/>
</dbReference>
<dbReference type="PANTHER" id="PTHR27006:SF598">
    <property type="entry name" value="CYSTEINE-RICH RECEPTOR-LIKE PROTEIN KINASE 25"/>
    <property type="match status" value="1"/>
</dbReference>
<protein>
    <recommendedName>
        <fullName evidence="12">Protein kinase domain-containing protein</fullName>
    </recommendedName>
</protein>
<dbReference type="PROSITE" id="PS51873">
    <property type="entry name" value="TRIAD"/>
    <property type="match status" value="1"/>
</dbReference>
<keyword evidence="5" id="KW-0833">Ubl conjugation pathway</keyword>
<evidence type="ECO:0000256" key="7">
    <source>
        <dbReference type="SAM" id="MobiDB-lite"/>
    </source>
</evidence>
<dbReference type="SUPFAM" id="SSF57850">
    <property type="entry name" value="RING/U-box"/>
    <property type="match status" value="1"/>
</dbReference>
<dbReference type="Gene3D" id="1.10.510.10">
    <property type="entry name" value="Transferase(Phosphotransferase) domain 1"/>
    <property type="match status" value="1"/>
</dbReference>
<evidence type="ECO:0000259" key="9">
    <source>
        <dbReference type="PROSITE" id="PS51873"/>
    </source>
</evidence>
<dbReference type="GO" id="GO:0004672">
    <property type="term" value="F:protein kinase activity"/>
    <property type="evidence" value="ECO:0007669"/>
    <property type="project" value="InterPro"/>
</dbReference>
<dbReference type="Pfam" id="PF00069">
    <property type="entry name" value="Pkinase"/>
    <property type="match status" value="1"/>
</dbReference>
<dbReference type="InterPro" id="IPR011009">
    <property type="entry name" value="Kinase-like_dom_sf"/>
</dbReference>
<dbReference type="EMBL" id="CM016559">
    <property type="protein sequence ID" value="TKW02172.1"/>
    <property type="molecule type" value="Genomic_DNA"/>
</dbReference>
<evidence type="ECO:0000259" key="8">
    <source>
        <dbReference type="PROSITE" id="PS50011"/>
    </source>
</evidence>
<evidence type="ECO:0000256" key="1">
    <source>
        <dbReference type="ARBA" id="ARBA00022679"/>
    </source>
</evidence>
<dbReference type="InterPro" id="IPR044066">
    <property type="entry name" value="TRIAD_supradom"/>
</dbReference>
<dbReference type="Pfam" id="PF01485">
    <property type="entry name" value="IBR"/>
    <property type="match status" value="1"/>
</dbReference>
<feature type="region of interest" description="Disordered" evidence="7">
    <location>
        <begin position="504"/>
        <end position="539"/>
    </location>
</feature>
<dbReference type="PROSITE" id="PS50011">
    <property type="entry name" value="PROTEIN_KINASE_DOM"/>
    <property type="match status" value="1"/>
</dbReference>
<dbReference type="InterPro" id="IPR013083">
    <property type="entry name" value="Znf_RING/FYVE/PHD"/>
</dbReference>
<dbReference type="InterPro" id="IPR059179">
    <property type="entry name" value="MLKL-like_MCAfunc"/>
</dbReference>
<dbReference type="GO" id="GO:0007166">
    <property type="term" value="P:cell surface receptor signaling pathway"/>
    <property type="evidence" value="ECO:0007669"/>
    <property type="project" value="InterPro"/>
</dbReference>
<proteinExistence type="predicted"/>
<reference evidence="10" key="1">
    <citation type="submission" date="2019-03" db="EMBL/GenBank/DDBJ databases">
        <title>WGS assembly of Setaria viridis.</title>
        <authorList>
            <person name="Huang P."/>
            <person name="Jenkins J."/>
            <person name="Grimwood J."/>
            <person name="Barry K."/>
            <person name="Healey A."/>
            <person name="Mamidi S."/>
            <person name="Sreedasyam A."/>
            <person name="Shu S."/>
            <person name="Feldman M."/>
            <person name="Wu J."/>
            <person name="Yu Y."/>
            <person name="Chen C."/>
            <person name="Johnson J."/>
            <person name="Rokhsar D."/>
            <person name="Baxter I."/>
            <person name="Schmutz J."/>
            <person name="Brutnell T."/>
            <person name="Kellogg E."/>
        </authorList>
    </citation>
    <scope>NUCLEOTIDE SEQUENCE [LARGE SCALE GENOMIC DNA]</scope>
</reference>
<dbReference type="Gene3D" id="3.30.40.10">
    <property type="entry name" value="Zinc/RING finger domain, C3HC4 (zinc finger)"/>
    <property type="match status" value="1"/>
</dbReference>
<keyword evidence="2" id="KW-0479">Metal-binding</keyword>
<dbReference type="SMART" id="SM00647">
    <property type="entry name" value="IBR"/>
    <property type="match status" value="1"/>
</dbReference>
<dbReference type="InterPro" id="IPR036537">
    <property type="entry name" value="Adaptor_Cbl_N_dom_sf"/>
</dbReference>
<accession>A0A4U6TKA6</accession>
<name>A0A4U6TKA6_SETVI</name>
<dbReference type="Proteomes" id="UP000298652">
    <property type="component" value="Chromosome 8"/>
</dbReference>
<evidence type="ECO:0000256" key="3">
    <source>
        <dbReference type="ARBA" id="ARBA00022737"/>
    </source>
</evidence>
<feature type="compositionally biased region" description="Low complexity" evidence="7">
    <location>
        <begin position="527"/>
        <end position="536"/>
    </location>
</feature>
<evidence type="ECO:0000313" key="11">
    <source>
        <dbReference type="Proteomes" id="UP000298652"/>
    </source>
</evidence>
<dbReference type="InterPro" id="IPR002867">
    <property type="entry name" value="IBR_dom"/>
</dbReference>